<organism evidence="2 3">
    <name type="scientific">Pleurodeles waltl</name>
    <name type="common">Iberian ribbed newt</name>
    <dbReference type="NCBI Taxonomy" id="8319"/>
    <lineage>
        <taxon>Eukaryota</taxon>
        <taxon>Metazoa</taxon>
        <taxon>Chordata</taxon>
        <taxon>Craniata</taxon>
        <taxon>Vertebrata</taxon>
        <taxon>Euteleostomi</taxon>
        <taxon>Amphibia</taxon>
        <taxon>Batrachia</taxon>
        <taxon>Caudata</taxon>
        <taxon>Salamandroidea</taxon>
        <taxon>Salamandridae</taxon>
        <taxon>Pleurodelinae</taxon>
        <taxon>Pleurodeles</taxon>
    </lineage>
</organism>
<evidence type="ECO:0000313" key="3">
    <source>
        <dbReference type="Proteomes" id="UP001066276"/>
    </source>
</evidence>
<name>A0AAV7N7J2_PLEWA</name>
<evidence type="ECO:0000313" key="2">
    <source>
        <dbReference type="EMBL" id="KAJ1110659.1"/>
    </source>
</evidence>
<dbReference type="AlphaFoldDB" id="A0AAV7N7J2"/>
<gene>
    <name evidence="2" type="ORF">NDU88_008007</name>
</gene>
<feature type="region of interest" description="Disordered" evidence="1">
    <location>
        <begin position="1"/>
        <end position="80"/>
    </location>
</feature>
<dbReference type="Proteomes" id="UP001066276">
    <property type="component" value="Chromosome 9"/>
</dbReference>
<keyword evidence="3" id="KW-1185">Reference proteome</keyword>
<reference evidence="2" key="1">
    <citation type="journal article" date="2022" name="bioRxiv">
        <title>Sequencing and chromosome-scale assembly of the giantPleurodeles waltlgenome.</title>
        <authorList>
            <person name="Brown T."/>
            <person name="Elewa A."/>
            <person name="Iarovenko S."/>
            <person name="Subramanian E."/>
            <person name="Araus A.J."/>
            <person name="Petzold A."/>
            <person name="Susuki M."/>
            <person name="Suzuki K.-i.T."/>
            <person name="Hayashi T."/>
            <person name="Toyoda A."/>
            <person name="Oliveira C."/>
            <person name="Osipova E."/>
            <person name="Leigh N.D."/>
            <person name="Simon A."/>
            <person name="Yun M.H."/>
        </authorList>
    </citation>
    <scope>NUCLEOTIDE SEQUENCE</scope>
    <source>
        <strain evidence="2">20211129_DDA</strain>
        <tissue evidence="2">Liver</tissue>
    </source>
</reference>
<feature type="compositionally biased region" description="Polar residues" evidence="1">
    <location>
        <begin position="8"/>
        <end position="18"/>
    </location>
</feature>
<feature type="compositionally biased region" description="Polar residues" evidence="1">
    <location>
        <begin position="62"/>
        <end position="74"/>
    </location>
</feature>
<evidence type="ECO:0000256" key="1">
    <source>
        <dbReference type="SAM" id="MobiDB-lite"/>
    </source>
</evidence>
<accession>A0AAV7N7J2</accession>
<dbReference type="EMBL" id="JANPWB010000013">
    <property type="protein sequence ID" value="KAJ1110659.1"/>
    <property type="molecule type" value="Genomic_DNA"/>
</dbReference>
<protein>
    <submittedName>
        <fullName evidence="2">Uncharacterized protein</fullName>
    </submittedName>
</protein>
<comment type="caution">
    <text evidence="2">The sequence shown here is derived from an EMBL/GenBank/DDBJ whole genome shotgun (WGS) entry which is preliminary data.</text>
</comment>
<proteinExistence type="predicted"/>
<sequence>MILHSHQDQIPASLTDDLTLTPGPDPTGLIDDLTLTPGPDPTGLIDDLTLTPGPDPDRSHRGSYTHTRIGSQPVSRVILH</sequence>